<sequence>MKKLVAFASLFIVLLTIFYLLEETFVIEEIHTGEDEFPIVLRLKSNKLVNPSYKQVDVFIEADSILINKHGEEIEHSKLNIDSKVKVTFSDQLIKVLPYPPRETAKEVVLIE</sequence>
<dbReference type="AlphaFoldDB" id="E6TX12"/>
<dbReference type="KEGG" id="bco:Bcell_2848"/>
<dbReference type="HOGENOM" id="CLU_2140797_0_0_9"/>
<protein>
    <recommendedName>
        <fullName evidence="3">DUF3221 domain-containing protein</fullName>
    </recommendedName>
</protein>
<accession>E6TX12</accession>
<gene>
    <name evidence="1" type="ordered locus">Bcell_2848</name>
</gene>
<reference evidence="1" key="1">
    <citation type="submission" date="2010-12" db="EMBL/GenBank/DDBJ databases">
        <title>Complete sequence of Bacillus cellulosilyticus DSM 2522.</title>
        <authorList>
            <consortium name="US DOE Joint Genome Institute"/>
            <person name="Lucas S."/>
            <person name="Copeland A."/>
            <person name="Lapidus A."/>
            <person name="Cheng J.-F."/>
            <person name="Bruce D."/>
            <person name="Goodwin L."/>
            <person name="Pitluck S."/>
            <person name="Chertkov O."/>
            <person name="Detter J.C."/>
            <person name="Han C."/>
            <person name="Tapia R."/>
            <person name="Land M."/>
            <person name="Hauser L."/>
            <person name="Jeffries C."/>
            <person name="Kyrpides N."/>
            <person name="Ivanova N."/>
            <person name="Mikhailova N."/>
            <person name="Brumm P."/>
            <person name="Mead D."/>
            <person name="Woyke T."/>
        </authorList>
    </citation>
    <scope>NUCLEOTIDE SEQUENCE [LARGE SCALE GENOMIC DNA]</scope>
    <source>
        <strain evidence="1">DSM 2522</strain>
    </source>
</reference>
<evidence type="ECO:0000313" key="1">
    <source>
        <dbReference type="EMBL" id="ADU31101.1"/>
    </source>
</evidence>
<dbReference type="Proteomes" id="UP000001401">
    <property type="component" value="Chromosome"/>
</dbReference>
<evidence type="ECO:0008006" key="3">
    <source>
        <dbReference type="Google" id="ProtNLM"/>
    </source>
</evidence>
<dbReference type="RefSeq" id="WP_013489433.1">
    <property type="nucleotide sequence ID" value="NC_014829.1"/>
</dbReference>
<dbReference type="EMBL" id="CP002394">
    <property type="protein sequence ID" value="ADU31101.1"/>
    <property type="molecule type" value="Genomic_DNA"/>
</dbReference>
<proteinExistence type="predicted"/>
<organism evidence="1 2">
    <name type="scientific">Evansella cellulosilytica (strain ATCC 21833 / DSM 2522 / FERM P-1141 / JCM 9156 / N-4)</name>
    <name type="common">Bacillus cellulosilyticus</name>
    <dbReference type="NCBI Taxonomy" id="649639"/>
    <lineage>
        <taxon>Bacteria</taxon>
        <taxon>Bacillati</taxon>
        <taxon>Bacillota</taxon>
        <taxon>Bacilli</taxon>
        <taxon>Bacillales</taxon>
        <taxon>Bacillaceae</taxon>
        <taxon>Evansella</taxon>
    </lineage>
</organism>
<keyword evidence="2" id="KW-1185">Reference proteome</keyword>
<name>E6TX12_EVAC2</name>
<evidence type="ECO:0000313" key="2">
    <source>
        <dbReference type="Proteomes" id="UP000001401"/>
    </source>
</evidence>